<name>A0A427DYL8_9GAMM</name>
<evidence type="ECO:0000313" key="1">
    <source>
        <dbReference type="EMBL" id="RRV08867.1"/>
    </source>
</evidence>
<evidence type="ECO:0000313" key="2">
    <source>
        <dbReference type="Proteomes" id="UP000276506"/>
    </source>
</evidence>
<dbReference type="SUPFAM" id="SSF52540">
    <property type="entry name" value="P-loop containing nucleoside triphosphate hydrolases"/>
    <property type="match status" value="1"/>
</dbReference>
<dbReference type="EMBL" id="RHQL01000010">
    <property type="protein sequence ID" value="RRV08867.1"/>
    <property type="molecule type" value="Genomic_DNA"/>
</dbReference>
<organism evidence="1 2">
    <name type="scientific">Stutzerimonas xanthomarina</name>
    <dbReference type="NCBI Taxonomy" id="271420"/>
    <lineage>
        <taxon>Bacteria</taxon>
        <taxon>Pseudomonadati</taxon>
        <taxon>Pseudomonadota</taxon>
        <taxon>Gammaproteobacteria</taxon>
        <taxon>Pseudomonadales</taxon>
        <taxon>Pseudomonadaceae</taxon>
        <taxon>Stutzerimonas</taxon>
    </lineage>
</organism>
<reference evidence="1 2" key="1">
    <citation type="submission" date="2018-10" db="EMBL/GenBank/DDBJ databases">
        <title>Transmission dynamics of multidrug resistant bacteria on intensive care unit surfaces.</title>
        <authorList>
            <person name="D'Souza A.W."/>
            <person name="Potter R.F."/>
            <person name="Wallace M."/>
            <person name="Shupe A."/>
            <person name="Patel S."/>
            <person name="Sun S."/>
            <person name="Gul D."/>
            <person name="Kwon J.H."/>
            <person name="Andleeb S."/>
            <person name="Burnham C.-A.D."/>
            <person name="Dantas G."/>
        </authorList>
    </citation>
    <scope>NUCLEOTIDE SEQUENCE [LARGE SCALE GENOMIC DNA]</scope>
    <source>
        <strain evidence="1 2">PX_177</strain>
    </source>
</reference>
<dbReference type="Proteomes" id="UP000276506">
    <property type="component" value="Unassembled WGS sequence"/>
</dbReference>
<comment type="caution">
    <text evidence="1">The sequence shown here is derived from an EMBL/GenBank/DDBJ whole genome shotgun (WGS) entry which is preliminary data.</text>
</comment>
<dbReference type="InterPro" id="IPR027417">
    <property type="entry name" value="P-loop_NTPase"/>
</dbReference>
<proteinExistence type="predicted"/>
<gene>
    <name evidence="1" type="ORF">EGJ28_16515</name>
</gene>
<accession>A0A427DYL8</accession>
<sequence length="395" mass="42057">MGTYNRFPSGASVEQVKKDAKSLSKSEGIPLHSALNTAAAKHGIAKPWAKVLEQLALIGDSDQFIVFNLQSAGRVVEFGLSAERPIGVIVGETGSGKSVLASLLCESHLALGVSALHFVSPYGITNDLAGRLLHKATARHGDRACLTKVERNANPLLQVTETCRATPLEIPVVSGDLIVVDECRQAIKIPLNEWAASTLPLGVGVLLVVQSAREIASLPRDRISFLLTAESARRFSLEAHPRPTLAIEVEDLAKRVAPAPATSLTTPSSDHAVLSALSQMNINGFQGANEPGAGWTNASLNCVLVLLPSLIEKIGESEHPSARTVTAELERMSLLMDTYKGMTTVTGSFSCKIGIKVYRDVVLVDKARLAALLPGKLESWGSTNLKIRISVPTRG</sequence>
<protein>
    <submittedName>
        <fullName evidence="1">Uncharacterized protein</fullName>
    </submittedName>
</protein>
<dbReference type="AlphaFoldDB" id="A0A427DYL8"/>